<feature type="transmembrane region" description="Helical" evidence="8">
    <location>
        <begin position="682"/>
        <end position="702"/>
    </location>
</feature>
<evidence type="ECO:0000259" key="9">
    <source>
        <dbReference type="PROSITE" id="PS51202"/>
    </source>
</evidence>
<feature type="transmembrane region" description="Helical" evidence="8">
    <location>
        <begin position="598"/>
        <end position="617"/>
    </location>
</feature>
<dbReference type="InterPro" id="IPR036721">
    <property type="entry name" value="RCK_C_sf"/>
</dbReference>
<feature type="transmembrane region" description="Helical" evidence="8">
    <location>
        <begin position="59"/>
        <end position="81"/>
    </location>
</feature>
<sequence>MLEGISTGALVVFALIAVALVLFVSEVIPNDMTAVGIIVALALLEPLTGVGSRTAISGFANTATITIVAMYMLSAGIQGTGLVQRLGVHLAGFVKGSDRRALLATIATTGPIAGFINNTPVVAIFIPMIAELAEKTGVSPSKLLLPLSYAAILGGTLTLIGTSTNLLASEFAVDLLGRDPIGMFEFTALGLIILLVGLAYLATVGWWLTPARVPVDADLVTEFDLEDHLAKVRVGSKSPAVGLTIGELEERSDANVRVLQLRRGTERPGTEQFLEYDDETAIEGEQGATLEADGETDQRTHPESLGEHEQRLPTDVPNQPETVSDTEPADTETEPEHAKAAFEAEHPNAENEIEHTDAGTEAEHTDAGTETEHTDAGTETEHTDAGTEAEHIDPPLETYVGVRSDQRIREGDVLTLHGTLQAVNRFADDQRLRQLPRVPVTESTFEDAPSEDRLAKVVVPTDSPFIGKSLEETRLRSFYRTTVLALRRDGKLRRKELQDVRLEAGDVLLVQTIPDTIEYLARTNDLVVIEEDAFDRLLETDLDELAPLSAKTPIAVTIMAGVIGTAALGLAPIVITALAGVFLMVVTGCLSTTDAYDAVSWNIIFLLAGVIPLGIALEATGGSQVIANGLVGTASVLPLVAVLLLFFLVTGLLANVITPVATVVLMIPVAVDAASSLGASQFSFLLAVMFASATSFMTPVGYQTNLMVYGPGGYEFTDFLKVGGPLQLLLAVVTTLGIVSLWGL</sequence>
<dbReference type="Proteomes" id="UP001321047">
    <property type="component" value="Unassembled WGS sequence"/>
</dbReference>
<comment type="caution">
    <text evidence="10">The sequence shown here is derived from an EMBL/GenBank/DDBJ whole genome shotgun (WGS) entry which is preliminary data.</text>
</comment>
<name>A0AAP2Z7F5_9EURY</name>
<evidence type="ECO:0000313" key="10">
    <source>
        <dbReference type="EMBL" id="MCU4751668.1"/>
    </source>
</evidence>
<evidence type="ECO:0000256" key="5">
    <source>
        <dbReference type="ARBA" id="ARBA00022989"/>
    </source>
</evidence>
<keyword evidence="3 8" id="KW-0812">Transmembrane</keyword>
<dbReference type="GO" id="GO:0006813">
    <property type="term" value="P:potassium ion transport"/>
    <property type="evidence" value="ECO:0007669"/>
    <property type="project" value="InterPro"/>
</dbReference>
<keyword evidence="11" id="KW-1185">Reference proteome</keyword>
<organism evidence="10 11">
    <name type="scientific">Natronosalvus hydrolyticus</name>
    <dbReference type="NCBI Taxonomy" id="2979988"/>
    <lineage>
        <taxon>Archaea</taxon>
        <taxon>Methanobacteriati</taxon>
        <taxon>Methanobacteriota</taxon>
        <taxon>Stenosarchaea group</taxon>
        <taxon>Halobacteria</taxon>
        <taxon>Halobacteriales</taxon>
        <taxon>Natrialbaceae</taxon>
        <taxon>Natronosalvus</taxon>
    </lineage>
</organism>
<accession>A0AAP2Z7F5</accession>
<reference evidence="10 11" key="1">
    <citation type="submission" date="2022-09" db="EMBL/GenBank/DDBJ databases">
        <title>Enrichment on poylsaccharides allowed isolation of novel metabolic and taxonomic groups of Haloarchaea.</title>
        <authorList>
            <person name="Sorokin D.Y."/>
            <person name="Elcheninov A.G."/>
            <person name="Khizhniak T.V."/>
            <person name="Kolganova T.V."/>
            <person name="Kublanov I.V."/>
        </authorList>
    </citation>
    <scope>NUCLEOTIDE SEQUENCE [LARGE SCALE GENOMIC DNA]</scope>
    <source>
        <strain evidence="10 11">AArc-curdl1</strain>
    </source>
</reference>
<gene>
    <name evidence="10" type="ORF">OB919_06690</name>
</gene>
<dbReference type="GO" id="GO:0005886">
    <property type="term" value="C:plasma membrane"/>
    <property type="evidence" value="ECO:0007669"/>
    <property type="project" value="TreeGrafter"/>
</dbReference>
<dbReference type="InterPro" id="IPR004680">
    <property type="entry name" value="Cit_transptr-like_dom"/>
</dbReference>
<feature type="transmembrane region" description="Helical" evidence="8">
    <location>
        <begin position="629"/>
        <end position="650"/>
    </location>
</feature>
<dbReference type="InterPro" id="IPR051679">
    <property type="entry name" value="DASS-Related_Transporters"/>
</dbReference>
<dbReference type="PROSITE" id="PS51202">
    <property type="entry name" value="RCK_C"/>
    <property type="match status" value="1"/>
</dbReference>
<dbReference type="Pfam" id="PF03600">
    <property type="entry name" value="CitMHS"/>
    <property type="match status" value="1"/>
</dbReference>
<evidence type="ECO:0000256" key="6">
    <source>
        <dbReference type="ARBA" id="ARBA00023136"/>
    </source>
</evidence>
<dbReference type="AlphaFoldDB" id="A0AAP2Z7F5"/>
<feature type="domain" description="RCK C-terminal" evidence="9">
    <location>
        <begin position="442"/>
        <end position="526"/>
    </location>
</feature>
<dbReference type="RefSeq" id="WP_342807681.1">
    <property type="nucleotide sequence ID" value="NZ_JAOPJZ010000003.1"/>
</dbReference>
<feature type="transmembrane region" description="Helical" evidence="8">
    <location>
        <begin position="656"/>
        <end position="675"/>
    </location>
</feature>
<protein>
    <submittedName>
        <fullName evidence="10">SLC13 family permease</fullName>
    </submittedName>
</protein>
<evidence type="ECO:0000256" key="4">
    <source>
        <dbReference type="ARBA" id="ARBA00022737"/>
    </source>
</evidence>
<keyword evidence="6 8" id="KW-0472">Membrane</keyword>
<dbReference type="GO" id="GO:0008324">
    <property type="term" value="F:monoatomic cation transmembrane transporter activity"/>
    <property type="evidence" value="ECO:0007669"/>
    <property type="project" value="InterPro"/>
</dbReference>
<dbReference type="PANTHER" id="PTHR43652">
    <property type="entry name" value="BASIC AMINO ACID ANTIPORTER YFCC-RELATED"/>
    <property type="match status" value="1"/>
</dbReference>
<evidence type="ECO:0000256" key="7">
    <source>
        <dbReference type="SAM" id="MobiDB-lite"/>
    </source>
</evidence>
<feature type="transmembrane region" description="Helical" evidence="8">
    <location>
        <begin position="7"/>
        <end position="28"/>
    </location>
</feature>
<comment type="subcellular location">
    <subcellularLocation>
        <location evidence="1">Membrane</location>
        <topology evidence="1">Multi-pass membrane protein</topology>
    </subcellularLocation>
</comment>
<dbReference type="Pfam" id="PF02080">
    <property type="entry name" value="TrkA_C"/>
    <property type="match status" value="1"/>
</dbReference>
<feature type="transmembrane region" description="Helical" evidence="8">
    <location>
        <begin position="188"/>
        <end position="208"/>
    </location>
</feature>
<feature type="transmembrane region" description="Helical" evidence="8">
    <location>
        <begin position="34"/>
        <end position="52"/>
    </location>
</feature>
<feature type="transmembrane region" description="Helical" evidence="8">
    <location>
        <begin position="101"/>
        <end position="126"/>
    </location>
</feature>
<feature type="transmembrane region" description="Helical" evidence="8">
    <location>
        <begin position="554"/>
        <end position="586"/>
    </location>
</feature>
<evidence type="ECO:0000256" key="2">
    <source>
        <dbReference type="ARBA" id="ARBA00022448"/>
    </source>
</evidence>
<evidence type="ECO:0000256" key="1">
    <source>
        <dbReference type="ARBA" id="ARBA00004141"/>
    </source>
</evidence>
<proteinExistence type="predicted"/>
<evidence type="ECO:0000256" key="3">
    <source>
        <dbReference type="ARBA" id="ARBA00022692"/>
    </source>
</evidence>
<keyword evidence="2" id="KW-0813">Transport</keyword>
<feature type="region of interest" description="Disordered" evidence="7">
    <location>
        <begin position="357"/>
        <end position="394"/>
    </location>
</feature>
<feature type="transmembrane region" description="Helical" evidence="8">
    <location>
        <begin position="147"/>
        <end position="168"/>
    </location>
</feature>
<evidence type="ECO:0000313" key="11">
    <source>
        <dbReference type="Proteomes" id="UP001321047"/>
    </source>
</evidence>
<feature type="compositionally biased region" description="Basic and acidic residues" evidence="7">
    <location>
        <begin position="296"/>
        <end position="312"/>
    </location>
</feature>
<dbReference type="InterPro" id="IPR006037">
    <property type="entry name" value="RCK_C"/>
</dbReference>
<dbReference type="EMBL" id="JAOPJZ010000003">
    <property type="protein sequence ID" value="MCU4751668.1"/>
    <property type="molecule type" value="Genomic_DNA"/>
</dbReference>
<feature type="region of interest" description="Disordered" evidence="7">
    <location>
        <begin position="289"/>
        <end position="338"/>
    </location>
</feature>
<keyword evidence="4" id="KW-0677">Repeat</keyword>
<dbReference type="PANTHER" id="PTHR43652:SF2">
    <property type="entry name" value="BASIC AMINO ACID ANTIPORTER YFCC-RELATED"/>
    <property type="match status" value="1"/>
</dbReference>
<dbReference type="Gene3D" id="3.30.70.1450">
    <property type="entry name" value="Regulator of K+ conductance, C-terminal domain"/>
    <property type="match status" value="2"/>
</dbReference>
<keyword evidence="5 8" id="KW-1133">Transmembrane helix</keyword>
<dbReference type="SUPFAM" id="SSF116726">
    <property type="entry name" value="TrkA C-terminal domain-like"/>
    <property type="match status" value="2"/>
</dbReference>
<feature type="transmembrane region" description="Helical" evidence="8">
    <location>
        <begin position="722"/>
        <end position="742"/>
    </location>
</feature>
<evidence type="ECO:0000256" key="8">
    <source>
        <dbReference type="SAM" id="Phobius"/>
    </source>
</evidence>